<organism evidence="2 3">
    <name type="scientific">Bdellovibrio reynosensis</name>
    <dbReference type="NCBI Taxonomy" id="2835041"/>
    <lineage>
        <taxon>Bacteria</taxon>
        <taxon>Pseudomonadati</taxon>
        <taxon>Bdellovibrionota</taxon>
        <taxon>Bdellovibrionia</taxon>
        <taxon>Bdellovibrionales</taxon>
        <taxon>Pseudobdellovibrionaceae</taxon>
        <taxon>Bdellovibrio</taxon>
    </lineage>
</organism>
<dbReference type="EMBL" id="CP093442">
    <property type="protein sequence ID" value="UOE99867.1"/>
    <property type="molecule type" value="Genomic_DNA"/>
</dbReference>
<protein>
    <submittedName>
        <fullName evidence="2">Uncharacterized protein</fullName>
    </submittedName>
</protein>
<dbReference type="Proteomes" id="UP000830116">
    <property type="component" value="Chromosome"/>
</dbReference>
<name>A0ABY4C4T7_9BACT</name>
<evidence type="ECO:0000313" key="3">
    <source>
        <dbReference type="Proteomes" id="UP000830116"/>
    </source>
</evidence>
<proteinExistence type="predicted"/>
<gene>
    <name evidence="2" type="ORF">MNR06_09175</name>
</gene>
<accession>A0ABY4C4T7</accession>
<dbReference type="RefSeq" id="WP_243535256.1">
    <property type="nucleotide sequence ID" value="NZ_CP093442.1"/>
</dbReference>
<sequence length="126" mass="14324">MNIKGLISNILPNNDVRGVDRTGKAIQSDMTHDRDANGQETYSGNQEHRDPMTEEQLEKAMEHLRNLPATKEHKWTIELDDLAADGRFVIVRDNLGNVIRRIPELELWTLPSDAQSPRGQLLKRSA</sequence>
<keyword evidence="3" id="KW-1185">Reference proteome</keyword>
<feature type="region of interest" description="Disordered" evidence="1">
    <location>
        <begin position="26"/>
        <end position="50"/>
    </location>
</feature>
<evidence type="ECO:0000313" key="2">
    <source>
        <dbReference type="EMBL" id="UOE99867.1"/>
    </source>
</evidence>
<reference evidence="2" key="1">
    <citation type="submission" date="2022-03" db="EMBL/GenBank/DDBJ databases">
        <title>Genome Identification and Characterization of new species Bdellovibrio reynosense LBG001 sp. nov. from a Mexico soil sample.</title>
        <authorList>
            <person name="Camilli A."/>
            <person name="Ajao Y."/>
            <person name="Guo X."/>
        </authorList>
    </citation>
    <scope>NUCLEOTIDE SEQUENCE</scope>
    <source>
        <strain evidence="2">LBG001</strain>
    </source>
</reference>
<evidence type="ECO:0000256" key="1">
    <source>
        <dbReference type="SAM" id="MobiDB-lite"/>
    </source>
</evidence>